<evidence type="ECO:0000259" key="8">
    <source>
        <dbReference type="Pfam" id="PF09335"/>
    </source>
</evidence>
<accession>A0A5N5V6V8</accession>
<evidence type="ECO:0000256" key="5">
    <source>
        <dbReference type="ARBA" id="ARBA00022989"/>
    </source>
</evidence>
<feature type="domain" description="VTT" evidence="8">
    <location>
        <begin position="79"/>
        <end position="195"/>
    </location>
</feature>
<evidence type="ECO:0000256" key="6">
    <source>
        <dbReference type="ARBA" id="ARBA00023136"/>
    </source>
</evidence>
<comment type="similarity">
    <text evidence="2 7">Belongs to the TVP38/TMEM64 family.</text>
</comment>
<dbReference type="PANTHER" id="PTHR12677:SF59">
    <property type="entry name" value="GOLGI APPARATUS MEMBRANE PROTEIN TVP38-RELATED"/>
    <property type="match status" value="1"/>
</dbReference>
<feature type="transmembrane region" description="Helical" evidence="7">
    <location>
        <begin position="204"/>
        <end position="225"/>
    </location>
</feature>
<evidence type="ECO:0000313" key="9">
    <source>
        <dbReference type="EMBL" id="KAB7757621.1"/>
    </source>
</evidence>
<proteinExistence type="inferred from homology"/>
<evidence type="ECO:0000256" key="1">
    <source>
        <dbReference type="ARBA" id="ARBA00004651"/>
    </source>
</evidence>
<keyword evidence="3 7" id="KW-1003">Cell membrane</keyword>
<dbReference type="GO" id="GO:0005886">
    <property type="term" value="C:plasma membrane"/>
    <property type="evidence" value="ECO:0007669"/>
    <property type="project" value="UniProtKB-SubCell"/>
</dbReference>
<evidence type="ECO:0000256" key="2">
    <source>
        <dbReference type="ARBA" id="ARBA00008640"/>
    </source>
</evidence>
<sequence>MKTVVSTMRALVSAVATTAAQVPRWRLIGTLAAIVILVAIAMLVPLPTALQLRDWATSAGPWFPLAFLAAHIVVTVFPFPRTAFTLAAGLLFGPVLGVSLAVTAATISAVLALLAVRALGLRLDRVLPHPRIDTLNARLRERGWPTVLSMRLIPAVPFSVLNYAAGASSVRLVPYALATLGGLLPGTAAVVILGDALTGNVSPLLMAVSACTAAVGITGLCLEVAAHRRLHRRGRAQSCEGGTAGGVVGVVGAPSCGDV</sequence>
<dbReference type="Proteomes" id="UP000325690">
    <property type="component" value="Unassembled WGS sequence"/>
</dbReference>
<evidence type="ECO:0000256" key="4">
    <source>
        <dbReference type="ARBA" id="ARBA00022692"/>
    </source>
</evidence>
<keyword evidence="4 7" id="KW-0812">Transmembrane</keyword>
<feature type="transmembrane region" description="Helical" evidence="7">
    <location>
        <begin position="30"/>
        <end position="50"/>
    </location>
</feature>
<gene>
    <name evidence="9" type="ORF">MPHL21000_06940</name>
</gene>
<feature type="transmembrane region" description="Helical" evidence="7">
    <location>
        <begin position="62"/>
        <end position="79"/>
    </location>
</feature>
<dbReference type="AlphaFoldDB" id="A0A5N5V6V8"/>
<keyword evidence="5 7" id="KW-1133">Transmembrane helix</keyword>
<dbReference type="PANTHER" id="PTHR12677">
    <property type="entry name" value="GOLGI APPARATUS MEMBRANE PROTEIN TVP38-RELATED"/>
    <property type="match status" value="1"/>
</dbReference>
<dbReference type="EMBL" id="ANBP01000007">
    <property type="protein sequence ID" value="KAB7757621.1"/>
    <property type="molecule type" value="Genomic_DNA"/>
</dbReference>
<reference evidence="9 10" key="1">
    <citation type="submission" date="2012-10" db="EMBL/GenBank/DDBJ databases">
        <title>The draft sequence of the Mycobacterium pheli genome.</title>
        <authorList>
            <person name="Pettersson B.M.F."/>
            <person name="Das S."/>
            <person name="Dasgupta S."/>
            <person name="Bhattacharya A."/>
            <person name="Kirsebom L.A."/>
        </authorList>
    </citation>
    <scope>NUCLEOTIDE SEQUENCE [LARGE SCALE GENOMIC DNA]</scope>
    <source>
        <strain evidence="9 10">CCUG 21000</strain>
    </source>
</reference>
<keyword evidence="10" id="KW-1185">Reference proteome</keyword>
<protein>
    <recommendedName>
        <fullName evidence="7">TVP38/TMEM64 family membrane protein</fullName>
    </recommendedName>
</protein>
<evidence type="ECO:0000313" key="10">
    <source>
        <dbReference type="Proteomes" id="UP000325690"/>
    </source>
</evidence>
<dbReference type="Pfam" id="PF09335">
    <property type="entry name" value="VTT_dom"/>
    <property type="match status" value="1"/>
</dbReference>
<keyword evidence="6 7" id="KW-0472">Membrane</keyword>
<evidence type="ECO:0000256" key="7">
    <source>
        <dbReference type="RuleBase" id="RU366058"/>
    </source>
</evidence>
<dbReference type="InterPro" id="IPR032816">
    <property type="entry name" value="VTT_dom"/>
</dbReference>
<name>A0A5N5V6V8_MYCPH</name>
<evidence type="ECO:0000256" key="3">
    <source>
        <dbReference type="ARBA" id="ARBA00022475"/>
    </source>
</evidence>
<dbReference type="GeneID" id="74303127"/>
<feature type="transmembrane region" description="Helical" evidence="7">
    <location>
        <begin position="91"/>
        <end position="116"/>
    </location>
</feature>
<dbReference type="InterPro" id="IPR015414">
    <property type="entry name" value="TMEM64"/>
</dbReference>
<feature type="transmembrane region" description="Helical" evidence="7">
    <location>
        <begin position="172"/>
        <end position="192"/>
    </location>
</feature>
<organism evidence="9 10">
    <name type="scientific">Mycolicibacterium phlei DSM 43239 = CCUG 21000</name>
    <dbReference type="NCBI Taxonomy" id="1226750"/>
    <lineage>
        <taxon>Bacteria</taxon>
        <taxon>Bacillati</taxon>
        <taxon>Actinomycetota</taxon>
        <taxon>Actinomycetes</taxon>
        <taxon>Mycobacteriales</taxon>
        <taxon>Mycobacteriaceae</taxon>
        <taxon>Mycolicibacterium</taxon>
    </lineage>
</organism>
<comment type="caution">
    <text evidence="9">The sequence shown here is derived from an EMBL/GenBank/DDBJ whole genome shotgun (WGS) entry which is preliminary data.</text>
</comment>
<dbReference type="RefSeq" id="WP_003886255.1">
    <property type="nucleotide sequence ID" value="NZ_ANBO01000003.1"/>
</dbReference>
<comment type="subcellular location">
    <subcellularLocation>
        <location evidence="1 7">Cell membrane</location>
        <topology evidence="1 7">Multi-pass membrane protein</topology>
    </subcellularLocation>
</comment>